<evidence type="ECO:0000313" key="2">
    <source>
        <dbReference type="EMBL" id="KGA95883.1"/>
    </source>
</evidence>
<evidence type="ECO:0000313" key="4">
    <source>
        <dbReference type="Proteomes" id="UP000002754"/>
    </source>
</evidence>
<dbReference type="InterPro" id="IPR005585">
    <property type="entry name" value="DUF327"/>
</dbReference>
<comment type="caution">
    <text evidence="2">The sequence shown here is derived from an EMBL/GenBank/DDBJ whole genome shotgun (WGS) entry which is preliminary data.</text>
</comment>
<reference evidence="2 4" key="1">
    <citation type="journal article" date="2014" name="Genome Announc.">
        <title>Draft Genome Sequence of Bacillus alcalophilus AV1934, a Classic Alkaliphile Isolated from Human Feces in 1934.</title>
        <authorList>
            <person name="Attie O."/>
            <person name="Jayaprakash A."/>
            <person name="Shah H."/>
            <person name="Paulsen I.T."/>
            <person name="Morino M."/>
            <person name="Takahashi Y."/>
            <person name="Narumi I."/>
            <person name="Sachidanandam R."/>
            <person name="Satoh K."/>
            <person name="Ito M."/>
            <person name="Krulwich T.A."/>
        </authorList>
    </citation>
    <scope>NUCLEOTIDE SEQUENCE [LARGE SCALE GENOMIC DNA]</scope>
    <source>
        <strain evidence="2 4">AV1934</strain>
    </source>
</reference>
<dbReference type="Proteomes" id="UP000002754">
    <property type="component" value="Unassembled WGS sequence"/>
</dbReference>
<organism evidence="2 4">
    <name type="scientific">Alkalihalobacillus alcalophilus ATCC 27647 = CGMCC 1.3604</name>
    <dbReference type="NCBI Taxonomy" id="1218173"/>
    <lineage>
        <taxon>Bacteria</taxon>
        <taxon>Bacillati</taxon>
        <taxon>Bacillota</taxon>
        <taxon>Bacilli</taxon>
        <taxon>Bacillales</taxon>
        <taxon>Bacillaceae</taxon>
        <taxon>Alkalihalobacillus</taxon>
    </lineage>
</organism>
<dbReference type="EMBL" id="ALPT02000095">
    <property type="protein sequence ID" value="KGA95883.1"/>
    <property type="molecule type" value="Genomic_DNA"/>
</dbReference>
<reference evidence="3 5" key="2">
    <citation type="submission" date="2014-01" db="EMBL/GenBank/DDBJ databases">
        <title>Draft genome sequencing of Bacillus alcalophilus CGMCC 1.3604.</title>
        <authorList>
            <person name="Yang J."/>
            <person name="Diao L."/>
            <person name="Yang S."/>
        </authorList>
    </citation>
    <scope>NUCLEOTIDE SEQUENCE [LARGE SCALE GENOMIC DNA]</scope>
    <source>
        <strain evidence="3 5">CGMCC 1.3604</strain>
    </source>
</reference>
<dbReference type="EMBL" id="JALP01000166">
    <property type="protein sequence ID" value="THG90220.1"/>
    <property type="molecule type" value="Genomic_DNA"/>
</dbReference>
<dbReference type="InterPro" id="IPR024042">
    <property type="entry name" value="TM1646-like_dom_sf"/>
</dbReference>
<dbReference type="RefSeq" id="WP_003324236.1">
    <property type="nucleotide sequence ID" value="NZ_ALPT02000095.1"/>
</dbReference>
<dbReference type="STRING" id="1218173.BALCAV_0219595"/>
<evidence type="ECO:0000313" key="3">
    <source>
        <dbReference type="EMBL" id="THG90220.1"/>
    </source>
</evidence>
<evidence type="ECO:0000313" key="5">
    <source>
        <dbReference type="Proteomes" id="UP000297014"/>
    </source>
</evidence>
<keyword evidence="4" id="KW-1185">Reference proteome</keyword>
<dbReference type="Pfam" id="PF03885">
    <property type="entry name" value="DUF327"/>
    <property type="match status" value="1"/>
</dbReference>
<feature type="region of interest" description="Disordered" evidence="1">
    <location>
        <begin position="1"/>
        <end position="39"/>
    </location>
</feature>
<dbReference type="Proteomes" id="UP000297014">
    <property type="component" value="Unassembled WGS sequence"/>
</dbReference>
<protein>
    <recommendedName>
        <fullName evidence="6">UDP-N-acetylenolpyruvoylglucosamine reductase</fullName>
    </recommendedName>
</protein>
<evidence type="ECO:0008006" key="6">
    <source>
        <dbReference type="Google" id="ProtNLM"/>
    </source>
</evidence>
<dbReference type="SUPFAM" id="SSF158397">
    <property type="entry name" value="TM1646-like"/>
    <property type="match status" value="1"/>
</dbReference>
<name>A0A094WIW0_ALKAL</name>
<accession>A0A094WIW0</accession>
<proteinExistence type="predicted"/>
<sequence length="146" mass="16437">MDVQRIATTGIGKPAPKSSSKTSASVSFSEVMSGKRDQAAEHRLRELMGKIEDQGKTLSETRTVEELRKYKQLIKEFVGEAVEHGLSLEEKRGFNRRGRTKIYKIVEQVDQKLLDLTNAVLEKEKKGLDILDMVGEIKGMLINIYA</sequence>
<evidence type="ECO:0000256" key="1">
    <source>
        <dbReference type="SAM" id="MobiDB-lite"/>
    </source>
</evidence>
<dbReference type="AlphaFoldDB" id="A0A094WIW0"/>
<dbReference type="Gene3D" id="1.20.120.490">
    <property type="entry name" value="Hypothetical protein TM1646-like domain"/>
    <property type="match status" value="1"/>
</dbReference>
<feature type="compositionally biased region" description="Low complexity" evidence="1">
    <location>
        <begin position="18"/>
        <end position="29"/>
    </location>
</feature>
<gene>
    <name evidence="3" type="ORF">AJ85_12090</name>
    <name evidence="2" type="ORF">BALCAV_0219595</name>
</gene>
<dbReference type="OrthoDB" id="1680946at2"/>
<dbReference type="eggNOG" id="COG1728">
    <property type="taxonomic scope" value="Bacteria"/>
</dbReference>